<gene>
    <name evidence="2" type="ORF">CARG_03820</name>
</gene>
<dbReference type="PANTHER" id="PTHR24094">
    <property type="entry name" value="SECRETED PROTEIN"/>
    <property type="match status" value="1"/>
</dbReference>
<dbReference type="GeneID" id="78249572"/>
<evidence type="ECO:0000313" key="2">
    <source>
        <dbReference type="EMBL" id="AGU14912.1"/>
    </source>
</evidence>
<dbReference type="OrthoDB" id="5196645at2"/>
<feature type="domain" description="GmrSD restriction endonucleases C-terminal" evidence="1">
    <location>
        <begin position="99"/>
        <end position="189"/>
    </location>
</feature>
<dbReference type="HOGENOM" id="CLU_043034_1_1_11"/>
<reference evidence="2 3" key="1">
    <citation type="journal article" date="2013" name="Genome Announc.">
        <title>Whole-Genome Sequence of the Clinical Strain Corynebacterium argentoratense DSM 44202, Isolated from a Human Throat Specimen.</title>
        <authorList>
            <person name="Bomholt C."/>
            <person name="Glaub A."/>
            <person name="Gravermann K."/>
            <person name="Albersmeier A."/>
            <person name="Brinkrolf K."/>
            <person name="Ruckert C."/>
            <person name="Tauch A."/>
        </authorList>
    </citation>
    <scope>NUCLEOTIDE SEQUENCE [LARGE SCALE GENOMIC DNA]</scope>
    <source>
        <strain evidence="2">DSM 44202</strain>
    </source>
</reference>
<proteinExistence type="predicted"/>
<dbReference type="KEGG" id="caz:CARG_03820"/>
<protein>
    <recommendedName>
        <fullName evidence="1">GmrSD restriction endonucleases C-terminal domain-containing protein</fullName>
    </recommendedName>
</protein>
<dbReference type="Pfam" id="PF07510">
    <property type="entry name" value="GmrSD_C"/>
    <property type="match status" value="1"/>
</dbReference>
<keyword evidence="3" id="KW-1185">Reference proteome</keyword>
<organism evidence="2 3">
    <name type="scientific">Corynebacterium argentoratense DSM 44202</name>
    <dbReference type="NCBI Taxonomy" id="1348662"/>
    <lineage>
        <taxon>Bacteria</taxon>
        <taxon>Bacillati</taxon>
        <taxon>Actinomycetota</taxon>
        <taxon>Actinomycetes</taxon>
        <taxon>Mycobacteriales</taxon>
        <taxon>Corynebacteriaceae</taxon>
        <taxon>Corynebacterium</taxon>
    </lineage>
</organism>
<dbReference type="InterPro" id="IPR011089">
    <property type="entry name" value="GmrSD_C"/>
</dbReference>
<evidence type="ECO:0000313" key="3">
    <source>
        <dbReference type="Proteomes" id="UP000016943"/>
    </source>
</evidence>
<evidence type="ECO:0000259" key="1">
    <source>
        <dbReference type="Pfam" id="PF07510"/>
    </source>
</evidence>
<dbReference type="AlphaFoldDB" id="U3GZ21"/>
<dbReference type="Proteomes" id="UP000016943">
    <property type="component" value="Chromosome"/>
</dbReference>
<name>U3GZ21_9CORY</name>
<dbReference type="STRING" id="1348662.CARG_03820"/>
<dbReference type="Gene3D" id="1.10.30.50">
    <property type="match status" value="1"/>
</dbReference>
<sequence>MLRDPLRNYKRLLIIATIVTIAHSLHPGHPTEGFTYDPPLAHTLPHIPRGQRSDRPATAPYHREQFGGWATADVNTHPCTTRQRELSRALGPQSLDGCTLIRGEAADPYGNGRMGPNVNQAIEIDHIFPLSAAWDMGAYTWDHTTMRAFANDPLNLVAVSRTHNQDKGDKLPAEWMPPDRTVHCWYARRIALIAATYQLNLSNDDVSTMKRACIVQDALHATLG</sequence>
<dbReference type="PATRIC" id="fig|1348662.3.peg.751"/>
<accession>U3GZ21</accession>
<dbReference type="eggNOG" id="COG3513">
    <property type="taxonomic scope" value="Bacteria"/>
</dbReference>
<dbReference type="RefSeq" id="WP_020976065.1">
    <property type="nucleotide sequence ID" value="NC_022198.1"/>
</dbReference>
<dbReference type="EMBL" id="CP006365">
    <property type="protein sequence ID" value="AGU14912.1"/>
    <property type="molecule type" value="Genomic_DNA"/>
</dbReference>
<dbReference type="PANTHER" id="PTHR24094:SF15">
    <property type="entry name" value="AMP-DEPENDENT SYNTHETASE_LIGASE DOMAIN-CONTAINING PROTEIN-RELATED"/>
    <property type="match status" value="1"/>
</dbReference>